<dbReference type="GeneID" id="87884817"/>
<accession>A0AAJ0H2R9</accession>
<organism evidence="2 3">
    <name type="scientific">Chaetomium strumarium</name>
    <dbReference type="NCBI Taxonomy" id="1170767"/>
    <lineage>
        <taxon>Eukaryota</taxon>
        <taxon>Fungi</taxon>
        <taxon>Dikarya</taxon>
        <taxon>Ascomycota</taxon>
        <taxon>Pezizomycotina</taxon>
        <taxon>Sordariomycetes</taxon>
        <taxon>Sordariomycetidae</taxon>
        <taxon>Sordariales</taxon>
        <taxon>Chaetomiaceae</taxon>
        <taxon>Chaetomium</taxon>
    </lineage>
</organism>
<dbReference type="EMBL" id="JAUDZG010000001">
    <property type="protein sequence ID" value="KAK3310731.1"/>
    <property type="molecule type" value="Genomic_DNA"/>
</dbReference>
<proteinExistence type="predicted"/>
<dbReference type="AlphaFoldDB" id="A0AAJ0H2R9"/>
<evidence type="ECO:0000313" key="2">
    <source>
        <dbReference type="EMBL" id="KAK3310731.1"/>
    </source>
</evidence>
<name>A0AAJ0H2R9_9PEZI</name>
<comment type="caution">
    <text evidence="2">The sequence shown here is derived from an EMBL/GenBank/DDBJ whole genome shotgun (WGS) entry which is preliminary data.</text>
</comment>
<evidence type="ECO:0000313" key="3">
    <source>
        <dbReference type="Proteomes" id="UP001273166"/>
    </source>
</evidence>
<keyword evidence="1" id="KW-0732">Signal</keyword>
<reference evidence="2" key="2">
    <citation type="submission" date="2023-06" db="EMBL/GenBank/DDBJ databases">
        <authorList>
            <consortium name="Lawrence Berkeley National Laboratory"/>
            <person name="Mondo S.J."/>
            <person name="Hensen N."/>
            <person name="Bonometti L."/>
            <person name="Westerberg I."/>
            <person name="Brannstrom I.O."/>
            <person name="Guillou S."/>
            <person name="Cros-Aarteil S."/>
            <person name="Calhoun S."/>
            <person name="Haridas S."/>
            <person name="Kuo A."/>
            <person name="Pangilinan J."/>
            <person name="Riley R."/>
            <person name="Labutti K."/>
            <person name="Andreopoulos B."/>
            <person name="Lipzen A."/>
            <person name="Chen C."/>
            <person name="Yanf M."/>
            <person name="Daum C."/>
            <person name="Ng V."/>
            <person name="Clum A."/>
            <person name="Steindorff A."/>
            <person name="Ohm R."/>
            <person name="Martin F."/>
            <person name="Silar P."/>
            <person name="Natvig D."/>
            <person name="Lalanne C."/>
            <person name="Gautier V."/>
            <person name="Ament-Velasquez S.L."/>
            <person name="Kruys A."/>
            <person name="Hutchinson M.I."/>
            <person name="Powell A.J."/>
            <person name="Barry K."/>
            <person name="Miller A.N."/>
            <person name="Grigoriev I.V."/>
            <person name="Debuchy R."/>
            <person name="Gladieux P."/>
            <person name="Thoren M.H."/>
            <person name="Johannesson H."/>
        </authorList>
    </citation>
    <scope>NUCLEOTIDE SEQUENCE</scope>
    <source>
        <strain evidence="2">CBS 333.67</strain>
    </source>
</reference>
<keyword evidence="3" id="KW-1185">Reference proteome</keyword>
<protein>
    <submittedName>
        <fullName evidence="2">Uncharacterized protein</fullName>
    </submittedName>
</protein>
<evidence type="ECO:0000256" key="1">
    <source>
        <dbReference type="SAM" id="SignalP"/>
    </source>
</evidence>
<feature type="signal peptide" evidence="1">
    <location>
        <begin position="1"/>
        <end position="16"/>
    </location>
</feature>
<sequence>MKLTLTALLLAPLALALDNSQALPEQELSDNSVAAGLASSDVAAPNKANKPNDDAALMNAAAVVCPVNYPYYCASADLCCPYNICCSRQCCAPDAQFCSSGLCYRYS</sequence>
<feature type="chain" id="PRO_5042518970" evidence="1">
    <location>
        <begin position="17"/>
        <end position="107"/>
    </location>
</feature>
<reference evidence="2" key="1">
    <citation type="journal article" date="2023" name="Mol. Phylogenet. Evol.">
        <title>Genome-scale phylogeny and comparative genomics of the fungal order Sordariales.</title>
        <authorList>
            <person name="Hensen N."/>
            <person name="Bonometti L."/>
            <person name="Westerberg I."/>
            <person name="Brannstrom I.O."/>
            <person name="Guillou S."/>
            <person name="Cros-Aarteil S."/>
            <person name="Calhoun S."/>
            <person name="Haridas S."/>
            <person name="Kuo A."/>
            <person name="Mondo S."/>
            <person name="Pangilinan J."/>
            <person name="Riley R."/>
            <person name="LaButti K."/>
            <person name="Andreopoulos B."/>
            <person name="Lipzen A."/>
            <person name="Chen C."/>
            <person name="Yan M."/>
            <person name="Daum C."/>
            <person name="Ng V."/>
            <person name="Clum A."/>
            <person name="Steindorff A."/>
            <person name="Ohm R.A."/>
            <person name="Martin F."/>
            <person name="Silar P."/>
            <person name="Natvig D.O."/>
            <person name="Lalanne C."/>
            <person name="Gautier V."/>
            <person name="Ament-Velasquez S.L."/>
            <person name="Kruys A."/>
            <person name="Hutchinson M.I."/>
            <person name="Powell A.J."/>
            <person name="Barry K."/>
            <person name="Miller A.N."/>
            <person name="Grigoriev I.V."/>
            <person name="Debuchy R."/>
            <person name="Gladieux P."/>
            <person name="Hiltunen Thoren M."/>
            <person name="Johannesson H."/>
        </authorList>
    </citation>
    <scope>NUCLEOTIDE SEQUENCE</scope>
    <source>
        <strain evidence="2">CBS 333.67</strain>
    </source>
</reference>
<gene>
    <name evidence="2" type="ORF">B0T15DRAFT_47086</name>
</gene>
<dbReference type="RefSeq" id="XP_062726511.1">
    <property type="nucleotide sequence ID" value="XM_062865988.1"/>
</dbReference>
<dbReference type="Proteomes" id="UP001273166">
    <property type="component" value="Unassembled WGS sequence"/>
</dbReference>